<dbReference type="InterPro" id="IPR032466">
    <property type="entry name" value="Metal_Hydrolase"/>
</dbReference>
<feature type="binding site" evidence="4">
    <location>
        <position position="95"/>
    </location>
    <ligand>
        <name>a divalent metal cation</name>
        <dbReference type="ChEBI" id="CHEBI:60240"/>
        <label>1</label>
    </ligand>
</feature>
<dbReference type="PROSITE" id="PS01137">
    <property type="entry name" value="TATD_1"/>
    <property type="match status" value="1"/>
</dbReference>
<feature type="binding site" evidence="4">
    <location>
        <position position="204"/>
    </location>
    <ligand>
        <name>a divalent metal cation</name>
        <dbReference type="ChEBI" id="CHEBI:60240"/>
        <label>1</label>
    </ligand>
</feature>
<name>A0A845BMN9_9NEIS</name>
<feature type="binding site" evidence="4">
    <location>
        <position position="154"/>
    </location>
    <ligand>
        <name>a divalent metal cation</name>
        <dbReference type="ChEBI" id="CHEBI:60240"/>
        <label>2</label>
    </ligand>
</feature>
<evidence type="ECO:0000256" key="1">
    <source>
        <dbReference type="ARBA" id="ARBA00009275"/>
    </source>
</evidence>
<dbReference type="PROSITE" id="PS01090">
    <property type="entry name" value="TATD_2"/>
    <property type="match status" value="1"/>
</dbReference>
<dbReference type="CDD" id="cd01310">
    <property type="entry name" value="TatD_DNAse"/>
    <property type="match status" value="1"/>
</dbReference>
<sequence>MPLPALFDTHCHLDAPEFDTTRQLVIDQAHAAGVSRIMVPAVALSNFASTIALRNQASCYIALGLHPVYLDQHLDAHLETLEQHIRQHRPEAVGEIGLDFWLPDLDPARQEWLFSEQLKLARRYDLPVLLHIRRAQDRVLKYLRQTPVCGGIAHAFNGSEQQAQAFIKLGFCLGFGGAMSYSGSTRIRSLAASLPLDALVLETDAPDIRPEWAQDRPNVPANLPRFASILAGLRHMDATEIALATTHNACRVLQLS</sequence>
<dbReference type="AlphaFoldDB" id="A0A845BMN9"/>
<gene>
    <name evidence="5" type="ORF">GQF02_12980</name>
</gene>
<dbReference type="RefSeq" id="WP_160797725.1">
    <property type="nucleotide sequence ID" value="NZ_WSSB01000013.1"/>
</dbReference>
<keyword evidence="3" id="KW-0378">Hydrolase</keyword>
<dbReference type="EMBL" id="WSSB01000013">
    <property type="protein sequence ID" value="MXR37887.1"/>
    <property type="molecule type" value="Genomic_DNA"/>
</dbReference>
<dbReference type="SUPFAM" id="SSF51556">
    <property type="entry name" value="Metallo-dependent hydrolases"/>
    <property type="match status" value="1"/>
</dbReference>
<keyword evidence="2 4" id="KW-0479">Metal-binding</keyword>
<evidence type="ECO:0000313" key="5">
    <source>
        <dbReference type="EMBL" id="MXR37887.1"/>
    </source>
</evidence>
<reference evidence="5 6" key="1">
    <citation type="submission" date="2019-12" db="EMBL/GenBank/DDBJ databases">
        <title>Neisseriaceae gen. nov. sp. Genome sequencing and assembly.</title>
        <authorList>
            <person name="Liu Z."/>
            <person name="Li A."/>
        </authorList>
    </citation>
    <scope>NUCLEOTIDE SEQUENCE [LARGE SCALE GENOMIC DNA]</scope>
    <source>
        <strain evidence="5 6">B2N2-7</strain>
    </source>
</reference>
<feature type="binding site" evidence="4">
    <location>
        <position position="10"/>
    </location>
    <ligand>
        <name>a divalent metal cation</name>
        <dbReference type="ChEBI" id="CHEBI:60240"/>
        <label>1</label>
    </ligand>
</feature>
<dbReference type="FunFam" id="3.20.20.140:FF:000005">
    <property type="entry name" value="TatD family hydrolase"/>
    <property type="match status" value="1"/>
</dbReference>
<comment type="caution">
    <text evidence="5">The sequence shown here is derived from an EMBL/GenBank/DDBJ whole genome shotgun (WGS) entry which is preliminary data.</text>
</comment>
<dbReference type="GO" id="GO:0005829">
    <property type="term" value="C:cytosol"/>
    <property type="evidence" value="ECO:0007669"/>
    <property type="project" value="TreeGrafter"/>
</dbReference>
<dbReference type="PROSITE" id="PS01091">
    <property type="entry name" value="TATD_3"/>
    <property type="match status" value="1"/>
</dbReference>
<dbReference type="GO" id="GO:0016788">
    <property type="term" value="F:hydrolase activity, acting on ester bonds"/>
    <property type="evidence" value="ECO:0007669"/>
    <property type="project" value="InterPro"/>
</dbReference>
<dbReference type="InterPro" id="IPR001130">
    <property type="entry name" value="TatD-like"/>
</dbReference>
<proteinExistence type="inferred from homology"/>
<protein>
    <submittedName>
        <fullName evidence="5">TatD family deoxyribonuclease</fullName>
    </submittedName>
</protein>
<feature type="binding site" evidence="4">
    <location>
        <position position="12"/>
    </location>
    <ligand>
        <name>a divalent metal cation</name>
        <dbReference type="ChEBI" id="CHEBI:60240"/>
        <label>1</label>
    </ligand>
</feature>
<dbReference type="PANTHER" id="PTHR46124:SF3">
    <property type="entry name" value="HYDROLASE"/>
    <property type="match status" value="1"/>
</dbReference>
<evidence type="ECO:0000256" key="3">
    <source>
        <dbReference type="ARBA" id="ARBA00022801"/>
    </source>
</evidence>
<keyword evidence="6" id="KW-1185">Reference proteome</keyword>
<dbReference type="PIRSF" id="PIRSF005902">
    <property type="entry name" value="DNase_TatD"/>
    <property type="match status" value="1"/>
</dbReference>
<dbReference type="InterPro" id="IPR018228">
    <property type="entry name" value="DNase_TatD-rel_CS"/>
</dbReference>
<evidence type="ECO:0000256" key="4">
    <source>
        <dbReference type="PIRSR" id="PIRSR005902-1"/>
    </source>
</evidence>
<dbReference type="GO" id="GO:0046872">
    <property type="term" value="F:metal ion binding"/>
    <property type="evidence" value="ECO:0007669"/>
    <property type="project" value="UniProtKB-KW"/>
</dbReference>
<accession>A0A845BMN9</accession>
<comment type="similarity">
    <text evidence="1">Belongs to the metallo-dependent hydrolases superfamily. TatD-type hydrolase family.</text>
</comment>
<dbReference type="Pfam" id="PF01026">
    <property type="entry name" value="TatD_DNase"/>
    <property type="match status" value="1"/>
</dbReference>
<organism evidence="5 6">
    <name type="scientific">Craterilacuibacter sinensis</name>
    <dbReference type="NCBI Taxonomy" id="2686017"/>
    <lineage>
        <taxon>Bacteria</taxon>
        <taxon>Pseudomonadati</taxon>
        <taxon>Pseudomonadota</taxon>
        <taxon>Betaproteobacteria</taxon>
        <taxon>Neisseriales</taxon>
        <taxon>Neisseriaceae</taxon>
        <taxon>Craterilacuibacter</taxon>
    </lineage>
</organism>
<evidence type="ECO:0000313" key="6">
    <source>
        <dbReference type="Proteomes" id="UP000467214"/>
    </source>
</evidence>
<dbReference type="PANTHER" id="PTHR46124">
    <property type="entry name" value="D-AMINOACYL-TRNA DEACYLASE"/>
    <property type="match status" value="1"/>
</dbReference>
<dbReference type="Gene3D" id="3.20.20.140">
    <property type="entry name" value="Metal-dependent hydrolases"/>
    <property type="match status" value="1"/>
</dbReference>
<feature type="binding site" evidence="4">
    <location>
        <position position="131"/>
    </location>
    <ligand>
        <name>a divalent metal cation</name>
        <dbReference type="ChEBI" id="CHEBI:60240"/>
        <label>2</label>
    </ligand>
</feature>
<evidence type="ECO:0000256" key="2">
    <source>
        <dbReference type="ARBA" id="ARBA00022723"/>
    </source>
</evidence>
<dbReference type="Proteomes" id="UP000467214">
    <property type="component" value="Unassembled WGS sequence"/>
</dbReference>